<gene>
    <name evidence="1" type="ORF">ROZALSC1DRAFT_22927</name>
</gene>
<sequence length="172" mass="20106">MHGKILNTSNIFPCKTISFSYPHMRWLAVVPANRGKTTFHVVCTTYEVPVERSSKIVLEYSTLSHLPGTYSLIRLALILYLKAFRGKNRLNNIRLRIFKIFWLFRQLSYFQFQQFFSLCFIGHLHSTAYQDNISHSTGFPIYKTSKIVYGVNKVIVFFFVVGRRHQINVDGM</sequence>
<dbReference type="AlphaFoldDB" id="A0A4P9YH97"/>
<protein>
    <submittedName>
        <fullName evidence="1">Uncharacterized protein</fullName>
    </submittedName>
</protein>
<reference evidence="2" key="1">
    <citation type="journal article" date="2018" name="Nat. Microbiol.">
        <title>Leveraging single-cell genomics to expand the fungal tree of life.</title>
        <authorList>
            <person name="Ahrendt S.R."/>
            <person name="Quandt C.A."/>
            <person name="Ciobanu D."/>
            <person name="Clum A."/>
            <person name="Salamov A."/>
            <person name="Andreopoulos B."/>
            <person name="Cheng J.F."/>
            <person name="Woyke T."/>
            <person name="Pelin A."/>
            <person name="Henrissat B."/>
            <person name="Reynolds N.K."/>
            <person name="Benny G.L."/>
            <person name="Smith M.E."/>
            <person name="James T.Y."/>
            <person name="Grigoriev I.V."/>
        </authorList>
    </citation>
    <scope>NUCLEOTIDE SEQUENCE [LARGE SCALE GENOMIC DNA]</scope>
    <source>
        <strain evidence="2">CSF55</strain>
    </source>
</reference>
<accession>A0A4P9YH97</accession>
<evidence type="ECO:0000313" key="1">
    <source>
        <dbReference type="EMBL" id="RKP18744.1"/>
    </source>
</evidence>
<name>A0A4P9YH97_ROZAC</name>
<organism evidence="1 2">
    <name type="scientific">Rozella allomycis (strain CSF55)</name>
    <dbReference type="NCBI Taxonomy" id="988480"/>
    <lineage>
        <taxon>Eukaryota</taxon>
        <taxon>Fungi</taxon>
        <taxon>Fungi incertae sedis</taxon>
        <taxon>Cryptomycota</taxon>
        <taxon>Cryptomycota incertae sedis</taxon>
        <taxon>Rozella</taxon>
    </lineage>
</organism>
<dbReference type="Proteomes" id="UP000281549">
    <property type="component" value="Unassembled WGS sequence"/>
</dbReference>
<evidence type="ECO:0000313" key="2">
    <source>
        <dbReference type="Proteomes" id="UP000281549"/>
    </source>
</evidence>
<dbReference type="EMBL" id="ML005378">
    <property type="protein sequence ID" value="RKP18744.1"/>
    <property type="molecule type" value="Genomic_DNA"/>
</dbReference>
<proteinExistence type="predicted"/>